<feature type="transmembrane region" description="Helical" evidence="2">
    <location>
        <begin position="117"/>
        <end position="141"/>
    </location>
</feature>
<gene>
    <name evidence="3" type="ORF">EI427_23185</name>
</gene>
<dbReference type="EMBL" id="CP034563">
    <property type="protein sequence ID" value="AZQ65123.1"/>
    <property type="molecule type" value="Genomic_DNA"/>
</dbReference>
<dbReference type="PANTHER" id="PTHR11328:SF24">
    <property type="entry name" value="MAJOR FACILITATOR SUPERFAMILY (MFS) PROFILE DOMAIN-CONTAINING PROTEIN"/>
    <property type="match status" value="1"/>
</dbReference>
<dbReference type="OrthoDB" id="9764596at2"/>
<name>A0A3Q9FS43_9BACT</name>
<dbReference type="CDD" id="cd17332">
    <property type="entry name" value="MFS_MelB_like"/>
    <property type="match status" value="1"/>
</dbReference>
<proteinExistence type="inferred from homology"/>
<evidence type="ECO:0000256" key="1">
    <source>
        <dbReference type="ARBA" id="ARBA00009617"/>
    </source>
</evidence>
<dbReference type="GO" id="GO:0005886">
    <property type="term" value="C:plasma membrane"/>
    <property type="evidence" value="ECO:0007669"/>
    <property type="project" value="TreeGrafter"/>
</dbReference>
<keyword evidence="2" id="KW-1133">Transmembrane helix</keyword>
<dbReference type="InterPro" id="IPR036259">
    <property type="entry name" value="MFS_trans_sf"/>
</dbReference>
<evidence type="ECO:0000256" key="2">
    <source>
        <dbReference type="SAM" id="Phobius"/>
    </source>
</evidence>
<dbReference type="AlphaFoldDB" id="A0A3Q9FS43"/>
<feature type="transmembrane region" description="Helical" evidence="2">
    <location>
        <begin position="153"/>
        <end position="175"/>
    </location>
</feature>
<feature type="transmembrane region" description="Helical" evidence="2">
    <location>
        <begin position="351"/>
        <end position="371"/>
    </location>
</feature>
<dbReference type="Proteomes" id="UP000267268">
    <property type="component" value="Chromosome 2"/>
</dbReference>
<feature type="transmembrane region" description="Helical" evidence="2">
    <location>
        <begin position="383"/>
        <end position="400"/>
    </location>
</feature>
<dbReference type="KEGG" id="fll:EI427_23185"/>
<evidence type="ECO:0000313" key="4">
    <source>
        <dbReference type="Proteomes" id="UP000267268"/>
    </source>
</evidence>
<dbReference type="GO" id="GO:0008643">
    <property type="term" value="P:carbohydrate transport"/>
    <property type="evidence" value="ECO:0007669"/>
    <property type="project" value="InterPro"/>
</dbReference>
<dbReference type="InterPro" id="IPR039672">
    <property type="entry name" value="MFS_2"/>
</dbReference>
<feature type="transmembrane region" description="Helical" evidence="2">
    <location>
        <begin position="271"/>
        <end position="291"/>
    </location>
</feature>
<feature type="transmembrane region" description="Helical" evidence="2">
    <location>
        <begin position="312"/>
        <end position="331"/>
    </location>
</feature>
<feature type="transmembrane region" description="Helical" evidence="2">
    <location>
        <begin position="406"/>
        <end position="429"/>
    </location>
</feature>
<organism evidence="3 4">
    <name type="scientific">Flammeovirga pectinis</name>
    <dbReference type="NCBI Taxonomy" id="2494373"/>
    <lineage>
        <taxon>Bacteria</taxon>
        <taxon>Pseudomonadati</taxon>
        <taxon>Bacteroidota</taxon>
        <taxon>Cytophagia</taxon>
        <taxon>Cytophagales</taxon>
        <taxon>Flammeovirgaceae</taxon>
        <taxon>Flammeovirga</taxon>
    </lineage>
</organism>
<feature type="transmembrane region" description="Helical" evidence="2">
    <location>
        <begin position="493"/>
        <end position="515"/>
    </location>
</feature>
<protein>
    <submittedName>
        <fullName evidence="3">MFS transporter</fullName>
    </submittedName>
</protein>
<keyword evidence="4" id="KW-1185">Reference proteome</keyword>
<reference evidence="3 4" key="1">
    <citation type="submission" date="2018-12" db="EMBL/GenBank/DDBJ databases">
        <title>Flammeovirga pectinis sp. nov., isolated from the gut of the Korean scallop, Patinopecten yessoensis.</title>
        <authorList>
            <person name="Bae J.-W."/>
            <person name="Jeong Y.-S."/>
            <person name="Kang W."/>
        </authorList>
    </citation>
    <scope>NUCLEOTIDE SEQUENCE [LARGE SCALE GENOMIC DNA]</scope>
    <source>
        <strain evidence="3 4">L12M1</strain>
    </source>
</reference>
<accession>A0A3Q9FS43</accession>
<feature type="transmembrane region" description="Helical" evidence="2">
    <location>
        <begin position="37"/>
        <end position="58"/>
    </location>
</feature>
<feature type="transmembrane region" description="Helical" evidence="2">
    <location>
        <begin position="86"/>
        <end position="105"/>
    </location>
</feature>
<sequence>MNNKANTNSISIFEKIGYSLGDGAANIAWRGVATFLFIFYTDVFGIAPAAVGVLMLVARSSDGISDVFMGIVGDRTKSKYGKFRPWILWTAIPLGVILSLLFTAPDLSDTGKLIYAYTTYILFTLIYTANNIPYGALMAVMTGNDKERTSIGSFRMVGAFAGGMLVQGALLYLVAMFGNVNPDIKITPAGVDTYVVAVTSPNDVENANIKTENGIATFKWTDDLTALDDEPSTSKSFKMNAGEKYSFIVEGEDNLNAKSISLINQKKGYSYSMYLMSAFLTVFMIITFYSTKERVKPPKAQKSNLKKDIKDLIRNKPWLVLLGIGLLFNVYNSIKQGIVVIYFTHYIQDQLLAASYMIGLTLASIAGAMVTATLSKKFGKKQLFIYSLIFSGAVNSLLYFCSEVDIASIFALGIISEFSAAIFPTLFFVMLGDAADYSEYKNGRRATGLIYSAGSFATKFGGGIAGAIIGFVLTAYNYNGLDLDSIRGAVPGIIMLMSWVPAVIAVITAVLMLIYPLGDEKLSEISQELNRRRLQESNNNQEVIDEEMIQI</sequence>
<dbReference type="GO" id="GO:0015293">
    <property type="term" value="F:symporter activity"/>
    <property type="evidence" value="ECO:0007669"/>
    <property type="project" value="InterPro"/>
</dbReference>
<evidence type="ECO:0000313" key="3">
    <source>
        <dbReference type="EMBL" id="AZQ65123.1"/>
    </source>
</evidence>
<feature type="transmembrane region" description="Helical" evidence="2">
    <location>
        <begin position="449"/>
        <end position="473"/>
    </location>
</feature>
<comment type="similarity">
    <text evidence="1">Belongs to the sodium:galactoside symporter (TC 2.A.2) family.</text>
</comment>
<keyword evidence="2" id="KW-0812">Transmembrane</keyword>
<dbReference type="Gene3D" id="1.20.1250.20">
    <property type="entry name" value="MFS general substrate transporter like domains"/>
    <property type="match status" value="2"/>
</dbReference>
<dbReference type="SUPFAM" id="SSF103473">
    <property type="entry name" value="MFS general substrate transporter"/>
    <property type="match status" value="2"/>
</dbReference>
<keyword evidence="2" id="KW-0472">Membrane</keyword>
<dbReference type="Pfam" id="PF13347">
    <property type="entry name" value="MFS_2"/>
    <property type="match status" value="2"/>
</dbReference>
<dbReference type="PANTHER" id="PTHR11328">
    <property type="entry name" value="MAJOR FACILITATOR SUPERFAMILY DOMAIN-CONTAINING PROTEIN"/>
    <property type="match status" value="1"/>
</dbReference>